<evidence type="ECO:0000256" key="2">
    <source>
        <dbReference type="SAM" id="MobiDB-lite"/>
    </source>
</evidence>
<feature type="region of interest" description="Disordered" evidence="2">
    <location>
        <begin position="247"/>
        <end position="268"/>
    </location>
</feature>
<dbReference type="Proteomes" id="UP000554235">
    <property type="component" value="Unassembled WGS sequence"/>
</dbReference>
<keyword evidence="1" id="KW-0175">Coiled coil</keyword>
<keyword evidence="4" id="KW-1185">Reference proteome</keyword>
<dbReference type="EMBL" id="JAADYS010000396">
    <property type="protein sequence ID" value="KAF4470083.1"/>
    <property type="molecule type" value="Genomic_DNA"/>
</dbReference>
<feature type="compositionally biased region" description="Basic residues" evidence="2">
    <location>
        <begin position="255"/>
        <end position="268"/>
    </location>
</feature>
<protein>
    <submittedName>
        <fullName evidence="3">Uncharacterized protein</fullName>
    </submittedName>
</protein>
<organism evidence="3 4">
    <name type="scientific">Fusarium albosuccineum</name>
    <dbReference type="NCBI Taxonomy" id="1237068"/>
    <lineage>
        <taxon>Eukaryota</taxon>
        <taxon>Fungi</taxon>
        <taxon>Dikarya</taxon>
        <taxon>Ascomycota</taxon>
        <taxon>Pezizomycotina</taxon>
        <taxon>Sordariomycetes</taxon>
        <taxon>Hypocreomycetidae</taxon>
        <taxon>Hypocreales</taxon>
        <taxon>Nectriaceae</taxon>
        <taxon>Fusarium</taxon>
        <taxon>Fusarium decemcellulare species complex</taxon>
    </lineage>
</organism>
<evidence type="ECO:0000256" key="1">
    <source>
        <dbReference type="SAM" id="Coils"/>
    </source>
</evidence>
<proteinExistence type="predicted"/>
<feature type="coiled-coil region" evidence="1">
    <location>
        <begin position="44"/>
        <end position="71"/>
    </location>
</feature>
<dbReference type="Gene3D" id="1.20.5.340">
    <property type="match status" value="1"/>
</dbReference>
<name>A0A8H4LM12_9HYPO</name>
<comment type="caution">
    <text evidence="3">The sequence shown here is derived from an EMBL/GenBank/DDBJ whole genome shotgun (WGS) entry which is preliminary data.</text>
</comment>
<gene>
    <name evidence="3" type="ORF">FALBO_3028</name>
</gene>
<feature type="coiled-coil region" evidence="1">
    <location>
        <begin position="128"/>
        <end position="155"/>
    </location>
</feature>
<dbReference type="OrthoDB" id="4664347at2759"/>
<evidence type="ECO:0000313" key="4">
    <source>
        <dbReference type="Proteomes" id="UP000554235"/>
    </source>
</evidence>
<dbReference type="AlphaFoldDB" id="A0A8H4LM12"/>
<reference evidence="3 4" key="1">
    <citation type="submission" date="2020-01" db="EMBL/GenBank/DDBJ databases">
        <title>Identification and distribution of gene clusters putatively required for synthesis of sphingolipid metabolism inhibitors in phylogenetically diverse species of the filamentous fungus Fusarium.</title>
        <authorList>
            <person name="Kim H.-S."/>
            <person name="Busman M."/>
            <person name="Brown D.W."/>
            <person name="Divon H."/>
            <person name="Uhlig S."/>
            <person name="Proctor R.H."/>
        </authorList>
    </citation>
    <scope>NUCLEOTIDE SEQUENCE [LARGE SCALE GENOMIC DNA]</scope>
    <source>
        <strain evidence="3 4">NRRL 20459</strain>
    </source>
</reference>
<sequence length="268" mass="31226">MANISDHQTAGITNAYKLLKNRFNQILHKNASLGRSQKFLQQRFDQVSQENRRLCRELQRQQENCNAMARDVGRISTEKSQIYAELENAKFQREVGDLVLDQCHDEINEHKKALERERFQKDLGELLLDQYRDEIEEQKKTLSEKEEHIEACKQSVAAAYSEISTLRAQILYLKQRLAVGEEDICTLACKLENSNGETARQRTIVAKVEKERKEAMDGCYYYQTQIGKLKATYDELESRVNALSTESSIEASGARQRRRAKRRRRRHV</sequence>
<evidence type="ECO:0000313" key="3">
    <source>
        <dbReference type="EMBL" id="KAF4470083.1"/>
    </source>
</evidence>
<accession>A0A8H4LM12</accession>